<accession>A0A0M2V612</accession>
<proteinExistence type="predicted"/>
<sequence>MTKGILTHLSAIAFGAVATFGLLQLGGKEKVSRTGQETYAHIYEVSKVLAELVALNPNDSNAMELVLSSGQAVKVELNRLEAAPAQATRQDLAYFSVIVDGEGGIIDSNGTMVIGNVLVGLVDAELYHDHLASK</sequence>
<keyword evidence="1" id="KW-1133">Transmembrane helix</keyword>
<dbReference type="Proteomes" id="UP000034228">
    <property type="component" value="Unassembled WGS sequence"/>
</dbReference>
<dbReference type="EMBL" id="LAHO01000011">
    <property type="protein sequence ID" value="KKO45090.1"/>
    <property type="molecule type" value="Genomic_DNA"/>
</dbReference>
<dbReference type="AlphaFoldDB" id="A0A0M2V612"/>
<keyword evidence="1" id="KW-0472">Membrane</keyword>
<protein>
    <submittedName>
        <fullName evidence="2">Uncharacterized protein</fullName>
    </submittedName>
</protein>
<keyword evidence="1" id="KW-0812">Transmembrane</keyword>
<comment type="caution">
    <text evidence="2">The sequence shown here is derived from an EMBL/GenBank/DDBJ whole genome shotgun (WGS) entry which is preliminary data.</text>
</comment>
<name>A0A0M2V612_9GAMM</name>
<dbReference type="RefSeq" id="WP_046557879.1">
    <property type="nucleotide sequence ID" value="NZ_LAHO01000011.1"/>
</dbReference>
<evidence type="ECO:0000313" key="3">
    <source>
        <dbReference type="Proteomes" id="UP000034228"/>
    </source>
</evidence>
<reference evidence="2 3" key="1">
    <citation type="submission" date="2015-03" db="EMBL/GenBank/DDBJ databases">
        <title>Draft genome sequences of two protease-producing strains of Arsukibacterium isolated from two cold and alkaline environments.</title>
        <authorList>
            <person name="Lylloff J.E."/>
            <person name="Skov L.B."/>
            <person name="Jepsen M."/>
            <person name="Hallin P.F."/>
            <person name="Sorensen S.J."/>
            <person name="Stougaard P."/>
            <person name="Glaring M.A."/>
        </authorList>
    </citation>
    <scope>NUCLEOTIDE SEQUENCE [LARGE SCALE GENOMIC DNA]</scope>
    <source>
        <strain evidence="2 3">GCM72</strain>
    </source>
</reference>
<feature type="transmembrane region" description="Helical" evidence="1">
    <location>
        <begin position="6"/>
        <end position="23"/>
    </location>
</feature>
<gene>
    <name evidence="2" type="ORF">WG68_11670</name>
</gene>
<evidence type="ECO:0000313" key="2">
    <source>
        <dbReference type="EMBL" id="KKO45090.1"/>
    </source>
</evidence>
<keyword evidence="3" id="KW-1185">Reference proteome</keyword>
<organism evidence="2 3">
    <name type="scientific">Arsukibacterium ikkense</name>
    <dbReference type="NCBI Taxonomy" id="336831"/>
    <lineage>
        <taxon>Bacteria</taxon>
        <taxon>Pseudomonadati</taxon>
        <taxon>Pseudomonadota</taxon>
        <taxon>Gammaproteobacteria</taxon>
        <taxon>Chromatiales</taxon>
        <taxon>Chromatiaceae</taxon>
        <taxon>Arsukibacterium</taxon>
    </lineage>
</organism>
<evidence type="ECO:0000256" key="1">
    <source>
        <dbReference type="SAM" id="Phobius"/>
    </source>
</evidence>